<gene>
    <name evidence="1" type="ORF">UV33_C0029G0004</name>
</gene>
<proteinExistence type="predicted"/>
<accession>A0A0G1ATG8</accession>
<comment type="caution">
    <text evidence="1">The sequence shown here is derived from an EMBL/GenBank/DDBJ whole genome shotgun (WGS) entry which is preliminary data.</text>
</comment>
<organism evidence="1 2">
    <name type="scientific">Candidatus Daviesbacteria bacterium GW2011_GWA1_42_6</name>
    <dbReference type="NCBI Taxonomy" id="1618420"/>
    <lineage>
        <taxon>Bacteria</taxon>
        <taxon>Candidatus Daviesiibacteriota</taxon>
    </lineage>
</organism>
<sequence length="83" mass="9473">MYRGLDTIKFAKLDPETGKTLQDPTTVAGIIPNGIPFPEKDDIRQVEGHNLSEDMSKLLRERNIEWELGLRPEQESPGIEKIR</sequence>
<dbReference type="Proteomes" id="UP000034135">
    <property type="component" value="Unassembled WGS sequence"/>
</dbReference>
<evidence type="ECO:0000313" key="2">
    <source>
        <dbReference type="Proteomes" id="UP000034135"/>
    </source>
</evidence>
<name>A0A0G1ATG8_9BACT</name>
<dbReference type="EMBL" id="LCEB01000029">
    <property type="protein sequence ID" value="KKS64317.1"/>
    <property type="molecule type" value="Genomic_DNA"/>
</dbReference>
<dbReference type="AlphaFoldDB" id="A0A0G1ATG8"/>
<protein>
    <submittedName>
        <fullName evidence="1">Uncharacterized protein</fullName>
    </submittedName>
</protein>
<evidence type="ECO:0000313" key="1">
    <source>
        <dbReference type="EMBL" id="KKS64317.1"/>
    </source>
</evidence>
<reference evidence="1 2" key="1">
    <citation type="journal article" date="2015" name="Nature">
        <title>rRNA introns, odd ribosomes, and small enigmatic genomes across a large radiation of phyla.</title>
        <authorList>
            <person name="Brown C.T."/>
            <person name="Hug L.A."/>
            <person name="Thomas B.C."/>
            <person name="Sharon I."/>
            <person name="Castelle C.J."/>
            <person name="Singh A."/>
            <person name="Wilkins M.J."/>
            <person name="Williams K.H."/>
            <person name="Banfield J.F."/>
        </authorList>
    </citation>
    <scope>NUCLEOTIDE SEQUENCE [LARGE SCALE GENOMIC DNA]</scope>
</reference>